<dbReference type="PRINTS" id="PR00762">
    <property type="entry name" value="CLCHANNEL"/>
</dbReference>
<feature type="transmembrane region" description="Helical" evidence="11">
    <location>
        <begin position="120"/>
        <end position="140"/>
    </location>
</feature>
<evidence type="ECO:0000256" key="4">
    <source>
        <dbReference type="ARBA" id="ARBA00022737"/>
    </source>
</evidence>
<keyword evidence="6 11" id="KW-0406">Ion transport</keyword>
<keyword evidence="14" id="KW-1185">Reference proteome</keyword>
<dbReference type="Pfam" id="PF00654">
    <property type="entry name" value="Voltage_CLC"/>
    <property type="match status" value="1"/>
</dbReference>
<dbReference type="Proteomes" id="UP001054902">
    <property type="component" value="Unassembled WGS sequence"/>
</dbReference>
<feature type="transmembrane region" description="Helical" evidence="11">
    <location>
        <begin position="306"/>
        <end position="325"/>
    </location>
</feature>
<evidence type="ECO:0000256" key="3">
    <source>
        <dbReference type="ARBA" id="ARBA00022692"/>
    </source>
</evidence>
<evidence type="ECO:0000256" key="5">
    <source>
        <dbReference type="ARBA" id="ARBA00022989"/>
    </source>
</evidence>
<dbReference type="SMART" id="SM00116">
    <property type="entry name" value="CBS"/>
    <property type="match status" value="2"/>
</dbReference>
<gene>
    <name evidence="13" type="ORF">CTEN210_04770</name>
</gene>
<dbReference type="PANTHER" id="PTHR11689">
    <property type="entry name" value="CHLORIDE CHANNEL PROTEIN CLC FAMILY MEMBER"/>
    <property type="match status" value="1"/>
</dbReference>
<evidence type="ECO:0000256" key="10">
    <source>
        <dbReference type="PROSITE-ProRule" id="PRU00703"/>
    </source>
</evidence>
<feature type="transmembrane region" description="Helical" evidence="11">
    <location>
        <begin position="430"/>
        <end position="449"/>
    </location>
</feature>
<feature type="transmembrane region" description="Helical" evidence="11">
    <location>
        <begin position="346"/>
        <end position="367"/>
    </location>
</feature>
<comment type="similarity">
    <text evidence="11">Belongs to the chloride channel (TC 2.A.49) family.</text>
</comment>
<feature type="transmembrane region" description="Helical" evidence="11">
    <location>
        <begin position="489"/>
        <end position="511"/>
    </location>
</feature>
<keyword evidence="2 11" id="KW-0813">Transport</keyword>
<sequence length="759" mass="84142">MNVSNSTATRKSKFAFRQDSVGYNPDRHHNSDVKIASLTYNEDESEAYRAHDASTHYKYRGTYWNEGKREIMIRYIQLALIGLIQGSVAYFCNVACHYFVERKFERVASILESGSYFFAFLSYFGHQLTFAAFASLAVMIEPMSGGSGIPEVKCFLNGIDLPRINDIKTGLCKVIGVVGSVSAGLPVGKEGPMVHSGAVVAASVTRSSVRDDKARRDFVACGAASGVCTAFSAPIGGMLFAFEEGASYWSQSVTFRTFFCSACSIATLYTWNSVGSSFGALGFDKLFSFGNFIFEGMQASYSVWELLIFVFIGCMGGMIGAIFNNTNEKLTHWRIKHVNHSKFRRYLEVLCISSIVSIVCFGIPFIFHECIQVPDTDGMSQQQVELINRFVQFGCPEGQYHPTASLFFTDGNDAIKLLFHMHEHTFPEKALLLFFVCYISLATVTYGIAVPSGLFVPSLLSGAAFGRLFGNLIYKIIPDKVAFSNTYSLIGAAAVLGGMARMTISLTVILLEATGNEQFVLPLMISLFCARVVGSLFNTDLYHIHIHLKPGVHFLDGELRAISGHHDLYAGHIMSKDLVFIRPIEKVATVYDLLATCDHAFFPVVDTEDRDILYGTVSRHILTTLLQQRAIGVAANPSASPNRNIVQNHVTLEPNCNYVPLVPYKILEREYPAYTPISEIAVSDNDRECFIDIRPYCNTAPHTVQETTSVRRAYETFRTLGLRMLLVVNKYNQCVGTITRDDLTAEALAQDMITKGKNL</sequence>
<organism evidence="13 14">
    <name type="scientific">Chaetoceros tenuissimus</name>
    <dbReference type="NCBI Taxonomy" id="426638"/>
    <lineage>
        <taxon>Eukaryota</taxon>
        <taxon>Sar</taxon>
        <taxon>Stramenopiles</taxon>
        <taxon>Ochrophyta</taxon>
        <taxon>Bacillariophyta</taxon>
        <taxon>Coscinodiscophyceae</taxon>
        <taxon>Chaetocerotophycidae</taxon>
        <taxon>Chaetocerotales</taxon>
        <taxon>Chaetocerotaceae</taxon>
        <taxon>Chaetoceros</taxon>
    </lineage>
</organism>
<evidence type="ECO:0000256" key="11">
    <source>
        <dbReference type="RuleBase" id="RU361221"/>
    </source>
</evidence>
<feature type="transmembrane region" description="Helical" evidence="11">
    <location>
        <begin position="218"/>
        <end position="241"/>
    </location>
</feature>
<protein>
    <recommendedName>
        <fullName evidence="11">Chloride channel protein</fullName>
    </recommendedName>
</protein>
<dbReference type="Pfam" id="PF00571">
    <property type="entry name" value="CBS"/>
    <property type="match status" value="2"/>
</dbReference>
<dbReference type="PROSITE" id="PS51371">
    <property type="entry name" value="CBS"/>
    <property type="match status" value="1"/>
</dbReference>
<keyword evidence="4" id="KW-0677">Repeat</keyword>
<dbReference type="InterPro" id="IPR000644">
    <property type="entry name" value="CBS_dom"/>
</dbReference>
<dbReference type="SUPFAM" id="SSF54631">
    <property type="entry name" value="CBS-domain pair"/>
    <property type="match status" value="1"/>
</dbReference>
<dbReference type="GO" id="GO:0005254">
    <property type="term" value="F:chloride channel activity"/>
    <property type="evidence" value="ECO:0007669"/>
    <property type="project" value="UniProtKB-UniRule"/>
</dbReference>
<dbReference type="InterPro" id="IPR014743">
    <property type="entry name" value="Cl-channel_core"/>
</dbReference>
<dbReference type="InterPro" id="IPR051280">
    <property type="entry name" value="Cl-channel/antiporter"/>
</dbReference>
<comment type="caution">
    <text evidence="11">Lacks conserved residue(s) required for the propagation of feature annotation.</text>
</comment>
<keyword evidence="5 11" id="KW-1133">Transmembrane helix</keyword>
<evidence type="ECO:0000256" key="8">
    <source>
        <dbReference type="ARBA" id="ARBA00023136"/>
    </source>
</evidence>
<dbReference type="Gene3D" id="3.10.580.10">
    <property type="entry name" value="CBS-domain"/>
    <property type="match status" value="2"/>
</dbReference>
<dbReference type="AlphaFoldDB" id="A0AAD3CMB1"/>
<dbReference type="InterPro" id="IPR001807">
    <property type="entry name" value="ClC"/>
</dbReference>
<evidence type="ECO:0000313" key="14">
    <source>
        <dbReference type="Proteomes" id="UP001054902"/>
    </source>
</evidence>
<comment type="caution">
    <text evidence="13">The sequence shown here is derived from an EMBL/GenBank/DDBJ whole genome shotgun (WGS) entry which is preliminary data.</text>
</comment>
<dbReference type="GO" id="GO:0016020">
    <property type="term" value="C:membrane"/>
    <property type="evidence" value="ECO:0007669"/>
    <property type="project" value="UniProtKB-SubCell"/>
</dbReference>
<evidence type="ECO:0000256" key="2">
    <source>
        <dbReference type="ARBA" id="ARBA00022448"/>
    </source>
</evidence>
<evidence type="ECO:0000256" key="6">
    <source>
        <dbReference type="ARBA" id="ARBA00023065"/>
    </source>
</evidence>
<feature type="transmembrane region" description="Helical" evidence="11">
    <location>
        <begin position="78"/>
        <end position="100"/>
    </location>
</feature>
<evidence type="ECO:0000259" key="12">
    <source>
        <dbReference type="PROSITE" id="PS51371"/>
    </source>
</evidence>
<proteinExistence type="inferred from homology"/>
<dbReference type="PANTHER" id="PTHR11689:SF136">
    <property type="entry name" value="H(+)_CL(-) EXCHANGE TRANSPORTER 7"/>
    <property type="match status" value="1"/>
</dbReference>
<keyword evidence="3 11" id="KW-0812">Transmembrane</keyword>
<reference evidence="13 14" key="1">
    <citation type="journal article" date="2021" name="Sci. Rep.">
        <title>The genome of the diatom Chaetoceros tenuissimus carries an ancient integrated fragment of an extant virus.</title>
        <authorList>
            <person name="Hongo Y."/>
            <person name="Kimura K."/>
            <person name="Takaki Y."/>
            <person name="Yoshida Y."/>
            <person name="Baba S."/>
            <person name="Kobayashi G."/>
            <person name="Nagasaki K."/>
            <person name="Hano T."/>
            <person name="Tomaru Y."/>
        </authorList>
    </citation>
    <scope>NUCLEOTIDE SEQUENCE [LARGE SCALE GENOMIC DNA]</scope>
    <source>
        <strain evidence="13 14">NIES-3715</strain>
    </source>
</reference>
<evidence type="ECO:0000256" key="9">
    <source>
        <dbReference type="ARBA" id="ARBA00023214"/>
    </source>
</evidence>
<accession>A0AAD3CMB1</accession>
<evidence type="ECO:0000313" key="13">
    <source>
        <dbReference type="EMBL" id="GFH48294.1"/>
    </source>
</evidence>
<keyword evidence="7 10" id="KW-0129">CBS domain</keyword>
<dbReference type="InterPro" id="IPR046342">
    <property type="entry name" value="CBS_dom_sf"/>
</dbReference>
<comment type="subcellular location">
    <subcellularLocation>
        <location evidence="1 11">Membrane</location>
        <topology evidence="1 11">Multi-pass membrane protein</topology>
    </subcellularLocation>
</comment>
<name>A0AAD3CMB1_9STRA</name>
<evidence type="ECO:0000256" key="7">
    <source>
        <dbReference type="ARBA" id="ARBA00023122"/>
    </source>
</evidence>
<keyword evidence="8 11" id="KW-0472">Membrane</keyword>
<dbReference type="SUPFAM" id="SSF81340">
    <property type="entry name" value="Clc chloride channel"/>
    <property type="match status" value="1"/>
</dbReference>
<dbReference type="Gene3D" id="1.10.3080.10">
    <property type="entry name" value="Clc chloride channel"/>
    <property type="match status" value="1"/>
</dbReference>
<feature type="domain" description="CBS" evidence="12">
    <location>
        <begin position="697"/>
        <end position="755"/>
    </location>
</feature>
<keyword evidence="9 11" id="KW-0868">Chloride</keyword>
<dbReference type="CDD" id="cd04591">
    <property type="entry name" value="CBS_pair_voltage-gated_CLC_euk_bac"/>
    <property type="match status" value="1"/>
</dbReference>
<evidence type="ECO:0000256" key="1">
    <source>
        <dbReference type="ARBA" id="ARBA00004141"/>
    </source>
</evidence>
<dbReference type="EMBL" id="BLLK01000027">
    <property type="protein sequence ID" value="GFH48294.1"/>
    <property type="molecule type" value="Genomic_DNA"/>
</dbReference>